<dbReference type="RefSeq" id="WP_090407061.1">
    <property type="nucleotide sequence ID" value="NZ_FNDQ01000006.1"/>
</dbReference>
<reference evidence="2" key="1">
    <citation type="submission" date="2016-10" db="EMBL/GenBank/DDBJ databases">
        <authorList>
            <person name="Varghese N."/>
            <person name="Submissions S."/>
        </authorList>
    </citation>
    <scope>NUCLEOTIDE SEQUENCE [LARGE SCALE GENOMIC DNA]</scope>
    <source>
        <strain evidence="2">DSM 23313</strain>
    </source>
</reference>
<proteinExistence type="predicted"/>
<sequence length="142" mass="16370">MEVSYLIVPLVKGSENAFNQELTKLFPFGKMKVLDVHDQLLLTLYFDIDNLLDLGVCSEEQLLQTEEIIHSFSRKHPYLKLLYLHITGGSVCFYEGYLLKNRNKVMEKSGLDSSYLPLIQALVPVYEERTFEPFLSAFVNES</sequence>
<dbReference type="EMBL" id="FNDQ01000006">
    <property type="protein sequence ID" value="SDH55264.1"/>
    <property type="molecule type" value="Genomic_DNA"/>
</dbReference>
<name>A0A1G8DCI4_9FLAO</name>
<dbReference type="Proteomes" id="UP000243588">
    <property type="component" value="Unassembled WGS sequence"/>
</dbReference>
<evidence type="ECO:0000313" key="2">
    <source>
        <dbReference type="Proteomes" id="UP000243588"/>
    </source>
</evidence>
<gene>
    <name evidence="1" type="ORF">SAMN05421818_106106</name>
</gene>
<dbReference type="AlphaFoldDB" id="A0A1G8DCI4"/>
<organism evidence="1 2">
    <name type="scientific">Myroides phaeus</name>
    <dbReference type="NCBI Taxonomy" id="702745"/>
    <lineage>
        <taxon>Bacteria</taxon>
        <taxon>Pseudomonadati</taxon>
        <taxon>Bacteroidota</taxon>
        <taxon>Flavobacteriia</taxon>
        <taxon>Flavobacteriales</taxon>
        <taxon>Flavobacteriaceae</taxon>
        <taxon>Myroides</taxon>
    </lineage>
</organism>
<keyword evidence="2" id="KW-1185">Reference proteome</keyword>
<evidence type="ECO:0000313" key="1">
    <source>
        <dbReference type="EMBL" id="SDH55264.1"/>
    </source>
</evidence>
<dbReference type="STRING" id="702745.SAMN05421818_106106"/>
<protein>
    <submittedName>
        <fullName evidence="1">Uncharacterized protein</fullName>
    </submittedName>
</protein>
<accession>A0A1G8DCI4</accession>